<gene>
    <name evidence="9" type="ordered locus">Acid345_3600</name>
</gene>
<accession>Q1IKJ9</accession>
<dbReference type="PROSITE" id="PS50110">
    <property type="entry name" value="RESPONSE_REGULATORY"/>
    <property type="match status" value="1"/>
</dbReference>
<dbReference type="eggNOG" id="COG0784">
    <property type="taxonomic scope" value="Bacteria"/>
</dbReference>
<keyword evidence="6" id="KW-1133">Transmembrane helix</keyword>
<evidence type="ECO:0000256" key="3">
    <source>
        <dbReference type="ARBA" id="ARBA00022553"/>
    </source>
</evidence>
<feature type="transmembrane region" description="Helical" evidence="6">
    <location>
        <begin position="47"/>
        <end position="65"/>
    </location>
</feature>
<keyword evidence="5" id="KW-0175">Coiled coil</keyword>
<dbReference type="KEGG" id="aba:Acid345_3600"/>
<proteinExistence type="predicted"/>
<dbReference type="SMART" id="SM00388">
    <property type="entry name" value="HisKA"/>
    <property type="match status" value="1"/>
</dbReference>
<dbReference type="InterPro" id="IPR005467">
    <property type="entry name" value="His_kinase_dom"/>
</dbReference>
<keyword evidence="9" id="KW-0808">Transferase</keyword>
<keyword evidence="6" id="KW-0472">Membrane</keyword>
<keyword evidence="3 4" id="KW-0597">Phosphoprotein</keyword>
<keyword evidence="10" id="KW-1185">Reference proteome</keyword>
<dbReference type="Pfam" id="PF00512">
    <property type="entry name" value="HisKA"/>
    <property type="match status" value="1"/>
</dbReference>
<evidence type="ECO:0000313" key="9">
    <source>
        <dbReference type="EMBL" id="ABF42601.1"/>
    </source>
</evidence>
<dbReference type="InterPro" id="IPR001789">
    <property type="entry name" value="Sig_transdc_resp-reg_receiver"/>
</dbReference>
<feature type="transmembrane region" description="Helical" evidence="6">
    <location>
        <begin position="141"/>
        <end position="163"/>
    </location>
</feature>
<dbReference type="Gene3D" id="3.30.565.10">
    <property type="entry name" value="Histidine kinase-like ATPase, C-terminal domain"/>
    <property type="match status" value="1"/>
</dbReference>
<evidence type="ECO:0000256" key="2">
    <source>
        <dbReference type="ARBA" id="ARBA00012438"/>
    </source>
</evidence>
<sequence>MLNRVPARSRFASWFSGQYWWRVPVATIVLLQVITLIALHLVGREIIVENCLDFGLSSIAIVVAWQASRRSRGLTRVAWMTLSLCCSFFALSLAIGIGAEVLPYTRALTELSDEISVFWLAPLSFTLFLEPDFEFRGFDPIHVLDFIQLVIFWVAVFFMFLFLPMHVFVGQTPHSWLQATWGGTLVYDLSMTMLFSLRAMLTRSRSTRRFFWRFSLFLVVGCLADLYANYNKLPSATWFQLVWTALNIAPIVLAGTWTEDETDWIDAKSKAGRVLGDQLFPVMTAFLVLILSMVIVRERLGFAVMMVSISFVCSSLRMVVVQQRELRIAADLQAEIAERRRAEQLLRENEEHLEEQVANRTSELSEANSQLRSEIIERQRLEEQLRQTQKMEAIGTLSGGIAHDFNNLLTVIRGYARMVLDRVGNDPELRTDVEQIDEAGARAAALTSQLLAFSRRQMLQPRTINLNGLVRDLQKMLQRLIGEHIELTTRAGEGLGAVKADPGQIEQVILNLVVNARDAMPRGGSLVLETRNVQVDEAFAREHVDLTPGDYVMLAVHDTGVGMDDATKVHIFEPFFTTKERARGTGLGLSMVYGIVKQSGGSIVVESQLAKGSSFKIFLPRIQARTEVETGLHPVAVGKGSEIVLLVEDDEQVRNLTLTMLRRFGYTVYVAENGTEALKFNETHSGEINLLLTDVVMPGASGPEIAVKISASRPGIKVLYMSGYTDDAIGTHGILEEGISLLQKPFTPAALGERVREVLDAVPVKA</sequence>
<dbReference type="InterPro" id="IPR036097">
    <property type="entry name" value="HisK_dim/P_sf"/>
</dbReference>
<dbReference type="PRINTS" id="PR00344">
    <property type="entry name" value="BCTRLSENSOR"/>
</dbReference>
<dbReference type="SMART" id="SM00387">
    <property type="entry name" value="HATPase_c"/>
    <property type="match status" value="1"/>
</dbReference>
<dbReference type="InterPro" id="IPR003661">
    <property type="entry name" value="HisK_dim/P_dom"/>
</dbReference>
<dbReference type="AlphaFoldDB" id="Q1IKJ9"/>
<reference evidence="9 10" key="1">
    <citation type="journal article" date="2009" name="Appl. Environ. Microbiol.">
        <title>Three genomes from the phylum Acidobacteria provide insight into the lifestyles of these microorganisms in soils.</title>
        <authorList>
            <person name="Ward N.L."/>
            <person name="Challacombe J.F."/>
            <person name="Janssen P.H."/>
            <person name="Henrissat B."/>
            <person name="Coutinho P.M."/>
            <person name="Wu M."/>
            <person name="Xie G."/>
            <person name="Haft D.H."/>
            <person name="Sait M."/>
            <person name="Badger J."/>
            <person name="Barabote R.D."/>
            <person name="Bradley B."/>
            <person name="Brettin T.S."/>
            <person name="Brinkac L.M."/>
            <person name="Bruce D."/>
            <person name="Creasy T."/>
            <person name="Daugherty S.C."/>
            <person name="Davidsen T.M."/>
            <person name="DeBoy R.T."/>
            <person name="Detter J.C."/>
            <person name="Dodson R.J."/>
            <person name="Durkin A.S."/>
            <person name="Ganapathy A."/>
            <person name="Gwinn-Giglio M."/>
            <person name="Han C.S."/>
            <person name="Khouri H."/>
            <person name="Kiss H."/>
            <person name="Kothari S.P."/>
            <person name="Madupu R."/>
            <person name="Nelson K.E."/>
            <person name="Nelson W.C."/>
            <person name="Paulsen I."/>
            <person name="Penn K."/>
            <person name="Ren Q."/>
            <person name="Rosovitz M.J."/>
            <person name="Selengut J.D."/>
            <person name="Shrivastava S."/>
            <person name="Sullivan S.A."/>
            <person name="Tapia R."/>
            <person name="Thompson L.S."/>
            <person name="Watkins K.L."/>
            <person name="Yang Q."/>
            <person name="Yu C."/>
            <person name="Zafar N."/>
            <person name="Zhou L."/>
            <person name="Kuske C.R."/>
        </authorList>
    </citation>
    <scope>NUCLEOTIDE SEQUENCE [LARGE SCALE GENOMIC DNA]</scope>
    <source>
        <strain evidence="9 10">Ellin345</strain>
    </source>
</reference>
<dbReference type="InterPro" id="IPR003594">
    <property type="entry name" value="HATPase_dom"/>
</dbReference>
<feature type="modified residue" description="4-aspartylphosphate" evidence="4">
    <location>
        <position position="694"/>
    </location>
</feature>
<dbReference type="Pfam" id="PF02518">
    <property type="entry name" value="HATPase_c"/>
    <property type="match status" value="1"/>
</dbReference>
<dbReference type="SMART" id="SM00448">
    <property type="entry name" value="REC"/>
    <property type="match status" value="1"/>
</dbReference>
<dbReference type="OrthoDB" id="9761183at2"/>
<evidence type="ECO:0000256" key="6">
    <source>
        <dbReference type="SAM" id="Phobius"/>
    </source>
</evidence>
<dbReference type="EnsemblBacteria" id="ABF42601">
    <property type="protein sequence ID" value="ABF42601"/>
    <property type="gene ID" value="Acid345_3600"/>
</dbReference>
<dbReference type="GO" id="GO:0000155">
    <property type="term" value="F:phosphorelay sensor kinase activity"/>
    <property type="evidence" value="ECO:0007669"/>
    <property type="project" value="InterPro"/>
</dbReference>
<dbReference type="eggNOG" id="COG4191">
    <property type="taxonomic scope" value="Bacteria"/>
</dbReference>
<keyword evidence="9" id="KW-0418">Kinase</keyword>
<dbReference type="Gene3D" id="1.10.287.130">
    <property type="match status" value="1"/>
</dbReference>
<dbReference type="PANTHER" id="PTHR43065">
    <property type="entry name" value="SENSOR HISTIDINE KINASE"/>
    <property type="match status" value="1"/>
</dbReference>
<evidence type="ECO:0000313" key="10">
    <source>
        <dbReference type="Proteomes" id="UP000002432"/>
    </source>
</evidence>
<feature type="transmembrane region" description="Helical" evidence="6">
    <location>
        <begin position="77"/>
        <end position="99"/>
    </location>
</feature>
<name>Q1IKJ9_KORVE</name>
<dbReference type="InterPro" id="IPR004358">
    <property type="entry name" value="Sig_transdc_His_kin-like_C"/>
</dbReference>
<organism evidence="9 10">
    <name type="scientific">Koribacter versatilis (strain Ellin345)</name>
    <dbReference type="NCBI Taxonomy" id="204669"/>
    <lineage>
        <taxon>Bacteria</taxon>
        <taxon>Pseudomonadati</taxon>
        <taxon>Acidobacteriota</taxon>
        <taxon>Terriglobia</taxon>
        <taxon>Terriglobales</taxon>
        <taxon>Candidatus Korobacteraceae</taxon>
        <taxon>Candidatus Korobacter</taxon>
    </lineage>
</organism>
<dbReference type="RefSeq" id="WP_011524400.1">
    <property type="nucleotide sequence ID" value="NC_008009.1"/>
</dbReference>
<keyword evidence="6" id="KW-0812">Transmembrane</keyword>
<feature type="domain" description="Response regulatory" evidence="8">
    <location>
        <begin position="643"/>
        <end position="759"/>
    </location>
</feature>
<evidence type="ECO:0000259" key="7">
    <source>
        <dbReference type="PROSITE" id="PS50109"/>
    </source>
</evidence>
<feature type="domain" description="Histidine kinase" evidence="7">
    <location>
        <begin position="400"/>
        <end position="623"/>
    </location>
</feature>
<dbReference type="EC" id="2.7.13.3" evidence="2"/>
<feature type="transmembrane region" description="Helical" evidence="6">
    <location>
        <begin position="210"/>
        <end position="230"/>
    </location>
</feature>
<dbReference type="CDD" id="cd00082">
    <property type="entry name" value="HisKA"/>
    <property type="match status" value="1"/>
</dbReference>
<evidence type="ECO:0000256" key="1">
    <source>
        <dbReference type="ARBA" id="ARBA00000085"/>
    </source>
</evidence>
<evidence type="ECO:0000256" key="5">
    <source>
        <dbReference type="SAM" id="Coils"/>
    </source>
</evidence>
<dbReference type="STRING" id="204669.Acid345_3600"/>
<feature type="transmembrane region" description="Helical" evidence="6">
    <location>
        <begin position="279"/>
        <end position="296"/>
    </location>
</feature>
<dbReference type="InterPro" id="IPR011006">
    <property type="entry name" value="CheY-like_superfamily"/>
</dbReference>
<feature type="coiled-coil region" evidence="5">
    <location>
        <begin position="329"/>
        <end position="391"/>
    </location>
</feature>
<dbReference type="SUPFAM" id="SSF52172">
    <property type="entry name" value="CheY-like"/>
    <property type="match status" value="1"/>
</dbReference>
<dbReference type="SUPFAM" id="SSF47384">
    <property type="entry name" value="Homodimeric domain of signal transducing histidine kinase"/>
    <property type="match status" value="1"/>
</dbReference>
<evidence type="ECO:0000259" key="8">
    <source>
        <dbReference type="PROSITE" id="PS50110"/>
    </source>
</evidence>
<dbReference type="Gene3D" id="3.40.50.2300">
    <property type="match status" value="1"/>
</dbReference>
<dbReference type="HOGENOM" id="CLU_364396_0_0_0"/>
<dbReference type="Proteomes" id="UP000002432">
    <property type="component" value="Chromosome"/>
</dbReference>
<dbReference type="PANTHER" id="PTHR43065:SF42">
    <property type="entry name" value="TWO-COMPONENT SENSOR PPRA"/>
    <property type="match status" value="1"/>
</dbReference>
<dbReference type="EMBL" id="CP000360">
    <property type="protein sequence ID" value="ABF42601.1"/>
    <property type="molecule type" value="Genomic_DNA"/>
</dbReference>
<dbReference type="InterPro" id="IPR036890">
    <property type="entry name" value="HATPase_C_sf"/>
</dbReference>
<dbReference type="PROSITE" id="PS50109">
    <property type="entry name" value="HIS_KIN"/>
    <property type="match status" value="1"/>
</dbReference>
<dbReference type="SUPFAM" id="SSF55874">
    <property type="entry name" value="ATPase domain of HSP90 chaperone/DNA topoisomerase II/histidine kinase"/>
    <property type="match status" value="1"/>
</dbReference>
<comment type="catalytic activity">
    <reaction evidence="1">
        <text>ATP + protein L-histidine = ADP + protein N-phospho-L-histidine.</text>
        <dbReference type="EC" id="2.7.13.3"/>
    </reaction>
</comment>
<feature type="transmembrane region" description="Helical" evidence="6">
    <location>
        <begin position="20"/>
        <end position="41"/>
    </location>
</feature>
<protein>
    <recommendedName>
        <fullName evidence="2">histidine kinase</fullName>
        <ecNumber evidence="2">2.7.13.3</ecNumber>
    </recommendedName>
</protein>
<dbReference type="Pfam" id="PF00072">
    <property type="entry name" value="Response_reg"/>
    <property type="match status" value="1"/>
</dbReference>
<evidence type="ECO:0000256" key="4">
    <source>
        <dbReference type="PROSITE-ProRule" id="PRU00169"/>
    </source>
</evidence>
<feature type="transmembrane region" description="Helical" evidence="6">
    <location>
        <begin position="236"/>
        <end position="258"/>
    </location>
</feature>